<dbReference type="InterPro" id="IPR016181">
    <property type="entry name" value="Acyl_CoA_acyltransferase"/>
</dbReference>
<evidence type="ECO:0000313" key="2">
    <source>
        <dbReference type="Proteomes" id="UP000199604"/>
    </source>
</evidence>
<dbReference type="STRING" id="498292.SAMN05660845_0425"/>
<dbReference type="Gene3D" id="3.40.630.30">
    <property type="match status" value="1"/>
</dbReference>
<organism evidence="1 2">
    <name type="scientific">Flavobacterium swingsii</name>
    <dbReference type="NCBI Taxonomy" id="498292"/>
    <lineage>
        <taxon>Bacteria</taxon>
        <taxon>Pseudomonadati</taxon>
        <taxon>Bacteroidota</taxon>
        <taxon>Flavobacteriia</taxon>
        <taxon>Flavobacteriales</taxon>
        <taxon>Flavobacteriaceae</taxon>
        <taxon>Flavobacterium</taxon>
    </lineage>
</organism>
<dbReference type="SUPFAM" id="SSF55729">
    <property type="entry name" value="Acyl-CoA N-acyltransferases (Nat)"/>
    <property type="match status" value="1"/>
</dbReference>
<evidence type="ECO:0000313" key="1">
    <source>
        <dbReference type="EMBL" id="SFA76340.1"/>
    </source>
</evidence>
<accession>A0A1I0VKB4</accession>
<sequence length="384" mass="44804">MPLKTNYSFHIYKNANELPEKWNEVAVNNIFLSKKYLQVLDESSPKNMTCHYIALFKNEELVGVAITQSLNLTDVSSFGVNKSCIKSKLRDFAFRNFAANVLFIGNNMLTGQNAYCFSNNIEIKEGLSILKKAVSQLKIDLKKAGIKIHITSFKDFTVSESDHFKINGFRKYFQFSTQPNMVFTNDDLWENENDYVTALSKKYRDHYKRARKKSEMVSKRQMSLEEIRENESKINELYFNVTKNAPFNTFYLAEHHFANLKEILHDKFLFYGYFIEDKLIGFNTMIINGSALDTYFLGYDDEHQKEKMLYLNMLYDMIGYSITKKYSKLIFSRTALEIKSSVGAKPIQMVGFISHSNSLINKYIGKLFGYFDPEVTWIERNPFK</sequence>
<keyword evidence="2" id="KW-1185">Reference proteome</keyword>
<gene>
    <name evidence="1" type="ORF">SAMN05660845_0425</name>
</gene>
<dbReference type="Proteomes" id="UP000199604">
    <property type="component" value="Unassembled WGS sequence"/>
</dbReference>
<proteinExistence type="predicted"/>
<dbReference type="AlphaFoldDB" id="A0A1I0VKB4"/>
<dbReference type="OrthoDB" id="240921at2"/>
<protein>
    <submittedName>
        <fullName evidence="1">Peptidogalycan biosysnthesis/recognition</fullName>
    </submittedName>
</protein>
<dbReference type="EMBL" id="FOJT01000001">
    <property type="protein sequence ID" value="SFA76340.1"/>
    <property type="molecule type" value="Genomic_DNA"/>
</dbReference>
<reference evidence="2" key="1">
    <citation type="submission" date="2016-10" db="EMBL/GenBank/DDBJ databases">
        <authorList>
            <person name="Varghese N."/>
            <person name="Submissions S."/>
        </authorList>
    </citation>
    <scope>NUCLEOTIDE SEQUENCE [LARGE SCALE GENOMIC DNA]</scope>
    <source>
        <strain evidence="2">DSM 21789</strain>
    </source>
</reference>
<dbReference type="RefSeq" id="WP_091473442.1">
    <property type="nucleotide sequence ID" value="NZ_FOJT01000001.1"/>
</dbReference>
<name>A0A1I0VKB4_9FLAO</name>